<dbReference type="Proteomes" id="UP001235939">
    <property type="component" value="Chromosome 15"/>
</dbReference>
<dbReference type="PANTHER" id="PTHR42687:SF1">
    <property type="entry name" value="L-THREONINE 3-DEHYDROGENASE, MITOCHONDRIAL"/>
    <property type="match status" value="1"/>
</dbReference>
<accession>A0ABY6L9P8</accession>
<evidence type="ECO:0000256" key="1">
    <source>
        <dbReference type="ARBA" id="ARBA00007637"/>
    </source>
</evidence>
<sequence length="426" mass="48478">MVVVNNEGGILTSYVVCTSACCDVDVLGVRMLTTGFQHLARRLLFPNVAKKQTACVLFRGLRLASEEDSPRREPPRVLITGGLGQLGIGLAQVLRVRVGTGPYIYADILDFKNLQEIVVNHRVDWLIHFSVLLSAVGEHNVPLAIRVNIEGVHNMLELARQYHLRLFVPSTIGAFGPESPQELTPDLCVQRPKTIYGVSKVHSELMESKRRLRKPTCVTVTTLLPKCRALFIYLDLISLPYVYNPNCALSWCFNNMVSGCQYYHHKFGLDFRSLRLPGIISADTNPGGGTTDYAVQIFHDALMYGKYDCYLKPNTRLPMMYIKDCLRSLMEILEAPESCLTLRTYNVAAMSFTPAELTVALQKHMPHLQVSYHPDFRQDIADSWPYQLDDSNARKDWGWQHQVDIDRLCEEMLRKLWPKYRTTELK</sequence>
<dbReference type="InterPro" id="IPR036291">
    <property type="entry name" value="NAD(P)-bd_dom_sf"/>
</dbReference>
<name>A0ABY6L9P8_9ARAC</name>
<gene>
    <name evidence="3" type="ORF">LAZ67_15002613</name>
</gene>
<protein>
    <submittedName>
        <fullName evidence="3">TDH</fullName>
    </submittedName>
</protein>
<proteinExistence type="inferred from homology"/>
<evidence type="ECO:0000313" key="4">
    <source>
        <dbReference type="Proteomes" id="UP001235939"/>
    </source>
</evidence>
<evidence type="ECO:0000259" key="2">
    <source>
        <dbReference type="Pfam" id="PF01370"/>
    </source>
</evidence>
<feature type="non-terminal residue" evidence="3">
    <location>
        <position position="1"/>
    </location>
</feature>
<comment type="similarity">
    <text evidence="1">Belongs to the NAD(P)-dependent epimerase/dehydratase family.</text>
</comment>
<dbReference type="InterPro" id="IPR051225">
    <property type="entry name" value="NAD(P)_epim/dehydratase"/>
</dbReference>
<dbReference type="Pfam" id="PF01370">
    <property type="entry name" value="Epimerase"/>
    <property type="match status" value="1"/>
</dbReference>
<dbReference type="PANTHER" id="PTHR42687">
    <property type="entry name" value="L-THREONINE 3-DEHYDROGENASE"/>
    <property type="match status" value="1"/>
</dbReference>
<organism evidence="3 4">
    <name type="scientific">Cordylochernes scorpioides</name>
    <dbReference type="NCBI Taxonomy" id="51811"/>
    <lineage>
        <taxon>Eukaryota</taxon>
        <taxon>Metazoa</taxon>
        <taxon>Ecdysozoa</taxon>
        <taxon>Arthropoda</taxon>
        <taxon>Chelicerata</taxon>
        <taxon>Arachnida</taxon>
        <taxon>Pseudoscorpiones</taxon>
        <taxon>Cheliferoidea</taxon>
        <taxon>Chernetidae</taxon>
        <taxon>Cordylochernes</taxon>
    </lineage>
</organism>
<feature type="domain" description="NAD-dependent epimerase/dehydratase" evidence="2">
    <location>
        <begin position="77"/>
        <end position="206"/>
    </location>
</feature>
<dbReference type="SUPFAM" id="SSF51735">
    <property type="entry name" value="NAD(P)-binding Rossmann-fold domains"/>
    <property type="match status" value="2"/>
</dbReference>
<reference evidence="3 4" key="1">
    <citation type="submission" date="2022-01" db="EMBL/GenBank/DDBJ databases">
        <title>A chromosomal length assembly of Cordylochernes scorpioides.</title>
        <authorList>
            <person name="Zeh D."/>
            <person name="Zeh J."/>
        </authorList>
    </citation>
    <scope>NUCLEOTIDE SEQUENCE [LARGE SCALE GENOMIC DNA]</scope>
    <source>
        <strain evidence="3">IN4F17</strain>
        <tissue evidence="3">Whole Body</tissue>
    </source>
</reference>
<keyword evidence="4" id="KW-1185">Reference proteome</keyword>
<dbReference type="Gene3D" id="3.40.50.720">
    <property type="entry name" value="NAD(P)-binding Rossmann-like Domain"/>
    <property type="match status" value="2"/>
</dbReference>
<evidence type="ECO:0000313" key="3">
    <source>
        <dbReference type="EMBL" id="UYV77861.1"/>
    </source>
</evidence>
<dbReference type="EMBL" id="CP092877">
    <property type="protein sequence ID" value="UYV77861.1"/>
    <property type="molecule type" value="Genomic_DNA"/>
</dbReference>
<dbReference type="InterPro" id="IPR001509">
    <property type="entry name" value="Epimerase_deHydtase"/>
</dbReference>